<proteinExistence type="predicted"/>
<organism evidence="1">
    <name type="scientific">Roseihalotalea indica</name>
    <dbReference type="NCBI Taxonomy" id="2867963"/>
    <lineage>
        <taxon>Bacteria</taxon>
        <taxon>Pseudomonadati</taxon>
        <taxon>Bacteroidota</taxon>
        <taxon>Cytophagia</taxon>
        <taxon>Cytophagales</taxon>
        <taxon>Catalimonadaceae</taxon>
        <taxon>Roseihalotalea</taxon>
    </lineage>
</organism>
<reference evidence="1" key="2">
    <citation type="journal article" date="2024" name="Antonie Van Leeuwenhoek">
        <title>Roseihalotalea indica gen. nov., sp. nov., a halophilic Bacteroidetes from mesopelagic Southwest Indian Ocean with higher carbohydrate metabolic potential.</title>
        <authorList>
            <person name="Chen B."/>
            <person name="Zhang M."/>
            <person name="Lin D."/>
            <person name="Ye J."/>
            <person name="Tang K."/>
        </authorList>
    </citation>
    <scope>NUCLEOTIDE SEQUENCE</scope>
    <source>
        <strain evidence="1">TK19036</strain>
    </source>
</reference>
<evidence type="ECO:0000313" key="1">
    <source>
        <dbReference type="EMBL" id="WKN40100.1"/>
    </source>
</evidence>
<dbReference type="AlphaFoldDB" id="A0AA49PZN6"/>
<accession>A0AA49PZN6</accession>
<sequence length="190" mass="20366">MTTTKTLVLLLLCLQLAYCGYAQDGHLSSRKGASSVGVGIGLPYGGLLGLRGGTNVIDRLNLFGALGYQLAGIGFNVGLRKEFTSASLTQFYMVGMYGTNAATKVKGLPEYNDVYTGPTFGLGVKINSRMTEGNYWDIGLLLPIRSSKYSDTEQAIKNDPRISTVTSAWPVLITVGYNFIIPPANQAVPK</sequence>
<dbReference type="EMBL" id="CP120682">
    <property type="protein sequence ID" value="WKN40100.1"/>
    <property type="molecule type" value="Genomic_DNA"/>
</dbReference>
<gene>
    <name evidence="1" type="ORF">K4G66_15505</name>
</gene>
<protein>
    <submittedName>
        <fullName evidence="1">Uncharacterized protein</fullName>
    </submittedName>
</protein>
<name>A0AA49PZN6_9BACT</name>
<reference evidence="1" key="1">
    <citation type="journal article" date="2023" name="Comput. Struct. Biotechnol. J.">
        <title>Discovery of a novel marine Bacteroidetes with a rich repertoire of carbohydrate-active enzymes.</title>
        <authorList>
            <person name="Chen B."/>
            <person name="Liu G."/>
            <person name="Chen Q."/>
            <person name="Wang H."/>
            <person name="Liu L."/>
            <person name="Tang K."/>
        </authorList>
    </citation>
    <scope>NUCLEOTIDE SEQUENCE</scope>
    <source>
        <strain evidence="1">TK19036</strain>
    </source>
</reference>